<sequence length="129" mass="14812">MCRRQYWFQPGEGLIKSAEMKKCWPVLNVANGVTVEEVNLPIWKEHLNTLLNRQAPSFPELEHVQRSMCTVVGEETPTVWKSMLSFLELEAASDSPHKGRLFNALRNDGILEEFIRSIKDMKRRITAAA</sequence>
<evidence type="ECO:0000313" key="1">
    <source>
        <dbReference type="EMBL" id="KAK6755545.1"/>
    </source>
</evidence>
<proteinExistence type="predicted"/>
<dbReference type="Proteomes" id="UP001303046">
    <property type="component" value="Unassembled WGS sequence"/>
</dbReference>
<organism evidence="1 2">
    <name type="scientific">Necator americanus</name>
    <name type="common">Human hookworm</name>
    <dbReference type="NCBI Taxonomy" id="51031"/>
    <lineage>
        <taxon>Eukaryota</taxon>
        <taxon>Metazoa</taxon>
        <taxon>Ecdysozoa</taxon>
        <taxon>Nematoda</taxon>
        <taxon>Chromadorea</taxon>
        <taxon>Rhabditida</taxon>
        <taxon>Rhabditina</taxon>
        <taxon>Rhabditomorpha</taxon>
        <taxon>Strongyloidea</taxon>
        <taxon>Ancylostomatidae</taxon>
        <taxon>Bunostominae</taxon>
        <taxon>Necator</taxon>
    </lineage>
</organism>
<name>A0ABR1DYU1_NECAM</name>
<reference evidence="1 2" key="1">
    <citation type="submission" date="2023-08" db="EMBL/GenBank/DDBJ databases">
        <title>A Necator americanus chromosomal reference genome.</title>
        <authorList>
            <person name="Ilik V."/>
            <person name="Petrzelkova K.J."/>
            <person name="Pardy F."/>
            <person name="Fuh T."/>
            <person name="Niatou-Singa F.S."/>
            <person name="Gouil Q."/>
            <person name="Baker L."/>
            <person name="Ritchie M.E."/>
            <person name="Jex A.R."/>
            <person name="Gazzola D."/>
            <person name="Li H."/>
            <person name="Toshio Fujiwara R."/>
            <person name="Zhan B."/>
            <person name="Aroian R.V."/>
            <person name="Pafco B."/>
            <person name="Schwarz E.M."/>
        </authorList>
    </citation>
    <scope>NUCLEOTIDE SEQUENCE [LARGE SCALE GENOMIC DNA]</scope>
    <source>
        <strain evidence="1 2">Aroian</strain>
        <tissue evidence="1">Whole animal</tissue>
    </source>
</reference>
<protein>
    <submittedName>
        <fullName evidence="1">Uncharacterized protein</fullName>
    </submittedName>
</protein>
<keyword evidence="2" id="KW-1185">Reference proteome</keyword>
<dbReference type="EMBL" id="JAVFWL010000005">
    <property type="protein sequence ID" value="KAK6755545.1"/>
    <property type="molecule type" value="Genomic_DNA"/>
</dbReference>
<gene>
    <name evidence="1" type="primary">Necator_chrV.g18907</name>
    <name evidence="1" type="ORF">RB195_014116</name>
</gene>
<evidence type="ECO:0000313" key="2">
    <source>
        <dbReference type="Proteomes" id="UP001303046"/>
    </source>
</evidence>
<accession>A0ABR1DYU1</accession>
<comment type="caution">
    <text evidence="1">The sequence shown here is derived from an EMBL/GenBank/DDBJ whole genome shotgun (WGS) entry which is preliminary data.</text>
</comment>